<accession>A0A1N6N145</accession>
<proteinExistence type="predicted"/>
<reference evidence="2" key="1">
    <citation type="submission" date="2016-12" db="EMBL/GenBank/DDBJ databases">
        <authorList>
            <person name="Gaudriault S."/>
        </authorList>
    </citation>
    <scope>NUCLEOTIDE SEQUENCE [LARGE SCALE GENOMIC DNA]</scope>
    <source>
        <strain evidence="2">HGB1681 (deposited as PTA-6826 in the American Type Culture Collection)</strain>
    </source>
</reference>
<evidence type="ECO:0000313" key="2">
    <source>
        <dbReference type="Proteomes" id="UP000196435"/>
    </source>
</evidence>
<evidence type="ECO:0000313" key="1">
    <source>
        <dbReference type="EMBL" id="SIP74797.1"/>
    </source>
</evidence>
<protein>
    <submittedName>
        <fullName evidence="1">Uncharacterized protein</fullName>
    </submittedName>
</protein>
<dbReference type="AlphaFoldDB" id="A0A1N6N145"/>
<dbReference type="Proteomes" id="UP000196435">
    <property type="component" value="Unassembled WGS sequence"/>
</dbReference>
<gene>
    <name evidence="1" type="ORF">XIS1_850003</name>
</gene>
<organism evidence="1 2">
    <name type="scientific">Xenorhabdus innexi</name>
    <dbReference type="NCBI Taxonomy" id="290109"/>
    <lineage>
        <taxon>Bacteria</taxon>
        <taxon>Pseudomonadati</taxon>
        <taxon>Pseudomonadota</taxon>
        <taxon>Gammaproteobacteria</taxon>
        <taxon>Enterobacterales</taxon>
        <taxon>Morganellaceae</taxon>
        <taxon>Xenorhabdus</taxon>
    </lineage>
</organism>
<sequence>MDEIPDDYIQPTEKEK</sequence>
<dbReference type="EMBL" id="FTLG01000231">
    <property type="protein sequence ID" value="SIP74797.1"/>
    <property type="molecule type" value="Genomic_DNA"/>
</dbReference>
<name>A0A1N6N145_9GAMM</name>